<evidence type="ECO:0000256" key="2">
    <source>
        <dbReference type="SAM" id="SignalP"/>
    </source>
</evidence>
<evidence type="ECO:0000259" key="3">
    <source>
        <dbReference type="Pfam" id="PF18962"/>
    </source>
</evidence>
<dbReference type="EMBL" id="FQYK01000002">
    <property type="protein sequence ID" value="SHI50739.1"/>
    <property type="molecule type" value="Genomic_DNA"/>
</dbReference>
<sequence length="384" mass="41775">MKNKYLILVVLLSFSAIAFSQKVILIDDFDTAPKYSSTGDYFLSSNQYFGSTNDTDADVELGYTDVTFFGARQITTSTASITYNNLDITGYSSMHMVIGVAEDDAADGLEDWDSDDSVYFEYQIDNSGPWIKLLSIVSSGSLDSAPQIDTDSDGTGDGIILTADIAEVEVAIPSISGTELDFRIVFNGLSEAEEDIVLEFVALVSEFNLFPIIDITSPSQGQNFANGTSSVDVSYTVAGNADSVEIIINEDFNNPIAGNVNGGTVSIPTTDNQSYEIIIEAYVEGYIVDDPDVYFTTGNPLTVSKDEIIGLSVYPNPVKNNSFFITSANKATKSVEVFDFIGKKIQDMIVLDNRLVDVSHLNSGIYILKIKESNKLSIKKLIIK</sequence>
<dbReference type="STRING" id="1178825.SAMN05216261_0842"/>
<protein>
    <submittedName>
        <fullName evidence="4">Por secretion system C-terminal sorting domain-containing protein</fullName>
    </submittedName>
</protein>
<evidence type="ECO:0000313" key="5">
    <source>
        <dbReference type="Proteomes" id="UP000184396"/>
    </source>
</evidence>
<dbReference type="Pfam" id="PF18962">
    <property type="entry name" value="Por_Secre_tail"/>
    <property type="match status" value="1"/>
</dbReference>
<evidence type="ECO:0000313" key="4">
    <source>
        <dbReference type="EMBL" id="SHI50739.1"/>
    </source>
</evidence>
<dbReference type="NCBIfam" id="TIGR04183">
    <property type="entry name" value="Por_Secre_tail"/>
    <property type="match status" value="1"/>
</dbReference>
<dbReference type="InterPro" id="IPR026444">
    <property type="entry name" value="Secre_tail"/>
</dbReference>
<name>A0A1M6BPU3_9FLAO</name>
<evidence type="ECO:0000256" key="1">
    <source>
        <dbReference type="ARBA" id="ARBA00022729"/>
    </source>
</evidence>
<feature type="domain" description="Secretion system C-terminal sorting" evidence="3">
    <location>
        <begin position="313"/>
        <end position="383"/>
    </location>
</feature>
<dbReference type="AlphaFoldDB" id="A0A1M6BPU3"/>
<feature type="signal peptide" evidence="2">
    <location>
        <begin position="1"/>
        <end position="18"/>
    </location>
</feature>
<dbReference type="OrthoDB" id="1056765at2"/>
<keyword evidence="5" id="KW-1185">Reference proteome</keyword>
<proteinExistence type="predicted"/>
<keyword evidence="1 2" id="KW-0732">Signal</keyword>
<dbReference type="Proteomes" id="UP000184396">
    <property type="component" value="Unassembled WGS sequence"/>
</dbReference>
<accession>A0A1M6BPU3</accession>
<organism evidence="4 5">
    <name type="scientific">Algibacter luteus</name>
    <dbReference type="NCBI Taxonomy" id="1178825"/>
    <lineage>
        <taxon>Bacteria</taxon>
        <taxon>Pseudomonadati</taxon>
        <taxon>Bacteroidota</taxon>
        <taxon>Flavobacteriia</taxon>
        <taxon>Flavobacteriales</taxon>
        <taxon>Flavobacteriaceae</taxon>
        <taxon>Algibacter</taxon>
    </lineage>
</organism>
<dbReference type="RefSeq" id="WP_019387464.1">
    <property type="nucleotide sequence ID" value="NZ_ALIH01000006.1"/>
</dbReference>
<reference evidence="4 5" key="1">
    <citation type="submission" date="2016-11" db="EMBL/GenBank/DDBJ databases">
        <authorList>
            <person name="Jaros S."/>
            <person name="Januszkiewicz K."/>
            <person name="Wedrychowicz H."/>
        </authorList>
    </citation>
    <scope>NUCLEOTIDE SEQUENCE [LARGE SCALE GENOMIC DNA]</scope>
    <source>
        <strain evidence="4 5">CGMCC 1.12213</strain>
    </source>
</reference>
<gene>
    <name evidence="4" type="ORF">SAMN05216261_0842</name>
</gene>
<feature type="chain" id="PRO_5009916110" evidence="2">
    <location>
        <begin position="19"/>
        <end position="384"/>
    </location>
</feature>